<feature type="signal peptide" evidence="1">
    <location>
        <begin position="1"/>
        <end position="20"/>
    </location>
</feature>
<comment type="caution">
    <text evidence="3">The sequence shown here is derived from an EMBL/GenBank/DDBJ whole genome shotgun (WGS) entry which is preliminary data.</text>
</comment>
<feature type="chain" id="PRO_5035279290" evidence="1">
    <location>
        <begin position="21"/>
        <end position="239"/>
    </location>
</feature>
<proteinExistence type="predicted"/>
<accession>A0A8J7R156</accession>
<keyword evidence="4" id="KW-1185">Reference proteome</keyword>
<gene>
    <name evidence="3" type="ORF">J5Y06_16110</name>
</gene>
<sequence>MIQRAILPFIFAAFALVASSADSLVADESVRSLVGRASVIDGDTIEIAGERIRINGIDAPESSQLCEDDQGRSYRCGAISARAIDQLLAESRPVRCEFVERDQYGRFVGDCFRADGLGVAAAMVRAGMAMDWPRYSGGAYADEQSAAAVEKAGIWQGEFQPPWEWRAAQRNSSPVAPLIAPVTSDGCDIKGNISRSGERIYHVPGMRDYDRTRINERAGERWFCREAEAGDAGWRPAQR</sequence>
<dbReference type="RefSeq" id="WP_209336207.1">
    <property type="nucleotide sequence ID" value="NZ_JAGIYY010000006.1"/>
</dbReference>
<organism evidence="3 4">
    <name type="scientific">Tianweitania sediminis</name>
    <dbReference type="NCBI Taxonomy" id="1502156"/>
    <lineage>
        <taxon>Bacteria</taxon>
        <taxon>Pseudomonadati</taxon>
        <taxon>Pseudomonadota</taxon>
        <taxon>Alphaproteobacteria</taxon>
        <taxon>Hyphomicrobiales</taxon>
        <taxon>Phyllobacteriaceae</taxon>
        <taxon>Tianweitania</taxon>
    </lineage>
</organism>
<dbReference type="SMART" id="SM00318">
    <property type="entry name" value="SNc"/>
    <property type="match status" value="1"/>
</dbReference>
<dbReference type="AlphaFoldDB" id="A0A8J7R156"/>
<protein>
    <submittedName>
        <fullName evidence="3">Thermonuclease family protein</fullName>
    </submittedName>
</protein>
<dbReference type="Gene3D" id="2.40.50.90">
    <property type="match status" value="1"/>
</dbReference>
<dbReference type="Proteomes" id="UP000666240">
    <property type="component" value="Unassembled WGS sequence"/>
</dbReference>
<dbReference type="PROSITE" id="PS50830">
    <property type="entry name" value="TNASE_3"/>
    <property type="match status" value="1"/>
</dbReference>
<evidence type="ECO:0000313" key="3">
    <source>
        <dbReference type="EMBL" id="MBP0440180.1"/>
    </source>
</evidence>
<dbReference type="PANTHER" id="PTHR12302">
    <property type="entry name" value="EBNA2 BINDING PROTEIN P100"/>
    <property type="match status" value="1"/>
</dbReference>
<evidence type="ECO:0000259" key="2">
    <source>
        <dbReference type="PROSITE" id="PS50830"/>
    </source>
</evidence>
<dbReference type="EMBL" id="JAGIYY010000006">
    <property type="protein sequence ID" value="MBP0440180.1"/>
    <property type="molecule type" value="Genomic_DNA"/>
</dbReference>
<keyword evidence="1" id="KW-0732">Signal</keyword>
<dbReference type="PANTHER" id="PTHR12302:SF26">
    <property type="entry name" value="BLR1266 PROTEIN"/>
    <property type="match status" value="1"/>
</dbReference>
<reference evidence="3" key="1">
    <citation type="submission" date="2021-03" db="EMBL/GenBank/DDBJ databases">
        <title>Genome sequencing and assembly of Tianweitania sediminis.</title>
        <authorList>
            <person name="Chhetri G."/>
        </authorList>
    </citation>
    <scope>NUCLEOTIDE SEQUENCE</scope>
    <source>
        <strain evidence="3">Z8</strain>
    </source>
</reference>
<dbReference type="InterPro" id="IPR035437">
    <property type="entry name" value="SNase_OB-fold_sf"/>
</dbReference>
<dbReference type="SUPFAM" id="SSF50199">
    <property type="entry name" value="Staphylococcal nuclease"/>
    <property type="match status" value="1"/>
</dbReference>
<dbReference type="InterPro" id="IPR016071">
    <property type="entry name" value="Staphylococal_nuclease_OB-fold"/>
</dbReference>
<evidence type="ECO:0000256" key="1">
    <source>
        <dbReference type="SAM" id="SignalP"/>
    </source>
</evidence>
<dbReference type="Pfam" id="PF00565">
    <property type="entry name" value="SNase"/>
    <property type="match status" value="1"/>
</dbReference>
<name>A0A8J7R156_9HYPH</name>
<evidence type="ECO:0000313" key="4">
    <source>
        <dbReference type="Proteomes" id="UP000666240"/>
    </source>
</evidence>
<feature type="domain" description="TNase-like" evidence="2">
    <location>
        <begin position="39"/>
        <end position="157"/>
    </location>
</feature>